<organism evidence="1">
    <name type="scientific">marine sediment metagenome</name>
    <dbReference type="NCBI Taxonomy" id="412755"/>
    <lineage>
        <taxon>unclassified sequences</taxon>
        <taxon>metagenomes</taxon>
        <taxon>ecological metagenomes</taxon>
    </lineage>
</organism>
<evidence type="ECO:0000313" key="1">
    <source>
        <dbReference type="EMBL" id="GAG00840.1"/>
    </source>
</evidence>
<comment type="caution">
    <text evidence="1">The sequence shown here is derived from an EMBL/GenBank/DDBJ whole genome shotgun (WGS) entry which is preliminary data.</text>
</comment>
<dbReference type="EMBL" id="BARS01029083">
    <property type="protein sequence ID" value="GAG00840.1"/>
    <property type="molecule type" value="Genomic_DNA"/>
</dbReference>
<name>X0U5I4_9ZZZZ</name>
<protein>
    <submittedName>
        <fullName evidence="1">Uncharacterized protein</fullName>
    </submittedName>
</protein>
<sequence length="89" mass="10222">MKFKSETKTNEYGRPVSSFPSMAEYSMAKKEMEINIDLGSEEGDKTAVALIDRDTLALIYWYIISKNEKRKVKIGDKHGTKMDNNIQSR</sequence>
<feature type="non-terminal residue" evidence="1">
    <location>
        <position position="89"/>
    </location>
</feature>
<proteinExistence type="predicted"/>
<accession>X0U5I4</accession>
<gene>
    <name evidence="1" type="ORF">S01H1_45506</name>
</gene>
<reference evidence="1" key="1">
    <citation type="journal article" date="2014" name="Front. Microbiol.">
        <title>High frequency of phylogenetically diverse reductive dehalogenase-homologous genes in deep subseafloor sedimentary metagenomes.</title>
        <authorList>
            <person name="Kawai M."/>
            <person name="Futagami T."/>
            <person name="Toyoda A."/>
            <person name="Takaki Y."/>
            <person name="Nishi S."/>
            <person name="Hori S."/>
            <person name="Arai W."/>
            <person name="Tsubouchi T."/>
            <person name="Morono Y."/>
            <person name="Uchiyama I."/>
            <person name="Ito T."/>
            <person name="Fujiyama A."/>
            <person name="Inagaki F."/>
            <person name="Takami H."/>
        </authorList>
    </citation>
    <scope>NUCLEOTIDE SEQUENCE</scope>
    <source>
        <strain evidence="1">Expedition CK06-06</strain>
    </source>
</reference>
<dbReference type="AlphaFoldDB" id="X0U5I4"/>